<organism evidence="3 4">
    <name type="scientific">Chitinophaga caseinilytica</name>
    <dbReference type="NCBI Taxonomy" id="2267521"/>
    <lineage>
        <taxon>Bacteria</taxon>
        <taxon>Pseudomonadati</taxon>
        <taxon>Bacteroidota</taxon>
        <taxon>Chitinophagia</taxon>
        <taxon>Chitinophagales</taxon>
        <taxon>Chitinophagaceae</taxon>
        <taxon>Chitinophaga</taxon>
    </lineage>
</organism>
<feature type="region of interest" description="Disordered" evidence="1">
    <location>
        <begin position="25"/>
        <end position="58"/>
    </location>
</feature>
<accession>A0ABZ2YX75</accession>
<dbReference type="RefSeq" id="WP_341839321.1">
    <property type="nucleotide sequence ID" value="NZ_CP149792.1"/>
</dbReference>
<evidence type="ECO:0000259" key="2">
    <source>
        <dbReference type="Pfam" id="PF07995"/>
    </source>
</evidence>
<feature type="domain" description="Glucose/Sorbosone dehydrogenase" evidence="2">
    <location>
        <begin position="88"/>
        <end position="418"/>
    </location>
</feature>
<dbReference type="InterPro" id="IPR012938">
    <property type="entry name" value="Glc/Sorbosone_DH"/>
</dbReference>
<keyword evidence="4" id="KW-1185">Reference proteome</keyword>
<reference evidence="3 4" key="1">
    <citation type="submission" date="2024-03" db="EMBL/GenBank/DDBJ databases">
        <title>Chitinophaga caseinilytica sp. nov., a casein hydrolysing bacterium isolated from forest soil.</title>
        <authorList>
            <person name="Lee D.S."/>
            <person name="Han D.M."/>
            <person name="Baek J.H."/>
            <person name="Choi D.G."/>
            <person name="Jeon J.H."/>
            <person name="Jeon C.O."/>
        </authorList>
    </citation>
    <scope>NUCLEOTIDE SEQUENCE [LARGE SCALE GENOMIC DNA]</scope>
    <source>
        <strain evidence="3 4">KACC 19118</strain>
    </source>
</reference>
<dbReference type="Gene3D" id="2.120.10.30">
    <property type="entry name" value="TolB, C-terminal domain"/>
    <property type="match status" value="1"/>
</dbReference>
<evidence type="ECO:0000313" key="4">
    <source>
        <dbReference type="Proteomes" id="UP001449657"/>
    </source>
</evidence>
<dbReference type="GO" id="GO:0016491">
    <property type="term" value="F:oxidoreductase activity"/>
    <property type="evidence" value="ECO:0007669"/>
    <property type="project" value="UniProtKB-KW"/>
</dbReference>
<dbReference type="InterPro" id="IPR011041">
    <property type="entry name" value="Quinoprot_gluc/sorb_DH_b-prop"/>
</dbReference>
<proteinExistence type="predicted"/>
<protein>
    <submittedName>
        <fullName evidence="3">PQQ-dependent sugar dehydrogenase</fullName>
        <ecNumber evidence="3">1.1.5.-</ecNumber>
    </submittedName>
</protein>
<dbReference type="EC" id="1.1.5.-" evidence="3"/>
<dbReference type="PANTHER" id="PTHR19328">
    <property type="entry name" value="HEDGEHOG-INTERACTING PROTEIN"/>
    <property type="match status" value="1"/>
</dbReference>
<dbReference type="InterPro" id="IPR011042">
    <property type="entry name" value="6-blade_b-propeller_TolB-like"/>
</dbReference>
<name>A0ABZ2YX75_9BACT</name>
<dbReference type="Pfam" id="PF07995">
    <property type="entry name" value="GSDH"/>
    <property type="match status" value="1"/>
</dbReference>
<evidence type="ECO:0000256" key="1">
    <source>
        <dbReference type="SAM" id="MobiDB-lite"/>
    </source>
</evidence>
<evidence type="ECO:0000313" key="3">
    <source>
        <dbReference type="EMBL" id="WZN44541.1"/>
    </source>
</evidence>
<dbReference type="PANTHER" id="PTHR19328:SF75">
    <property type="entry name" value="ALDOSE SUGAR DEHYDROGENASE YLII"/>
    <property type="match status" value="1"/>
</dbReference>
<keyword evidence="3" id="KW-0560">Oxidoreductase</keyword>
<feature type="compositionally biased region" description="Polar residues" evidence="1">
    <location>
        <begin position="25"/>
        <end position="46"/>
    </location>
</feature>
<dbReference type="SUPFAM" id="SSF50952">
    <property type="entry name" value="Soluble quinoprotein glucose dehydrogenase"/>
    <property type="match status" value="1"/>
</dbReference>
<sequence length="422" mass="45352">MNIYPTPLFLRALCVGGAVVIASCGQGTSGNTNQDSTAQPGSSDTTKMPPVETTAANTDYKPAFEGQTRIGGVKTQSPYEGKVLAEGLSKPWGITSLPDGRLLITEKTGTMRIASADGKLSDAITGIPAVNSNGQGGLLGLRVDPDFASNRMVYWVFSEQRPGGTLTAVAKGKLSADEKKIEGATVIYRATPEYDGTLHYGGRILIDKDGNLLVSTGERSDLATRPQAQDLKSGLGKIVRITKDGQPAAGNPFAGNSNARPELYSYGHRNVQGLAFHPVTGDLWETEFGPRGGDELNRVEAGKNYGWPTITYGLEYSGKKIGDSIQQKQGLEQPIYYWDPVLSPSGMTFYKGSDIPEWQNNLFIGGLSSTHIARIVIENNKVVGEERILAGEGQRFRDITQGNDGALYAVTDQGRLYRIAKK</sequence>
<dbReference type="Proteomes" id="UP001449657">
    <property type="component" value="Chromosome"/>
</dbReference>
<gene>
    <name evidence="3" type="ORF">WJU22_16730</name>
</gene>
<dbReference type="EMBL" id="CP150096">
    <property type="protein sequence ID" value="WZN44541.1"/>
    <property type="molecule type" value="Genomic_DNA"/>
</dbReference>